<dbReference type="GO" id="GO:0005813">
    <property type="term" value="C:centrosome"/>
    <property type="evidence" value="ECO:0007669"/>
    <property type="project" value="UniProtKB-SubCell"/>
</dbReference>
<sequence>MESFRFLYLEVCENLKLEPCGKILSRIEDAGHTTSLTLLGAQLTDETCKAFGQALIKDVHIKELDCSNCMLSEEGLANILLGLEKNKFLQSLNLKGNNIRSFGTEVLGKFLRHNNHLQK</sequence>
<dbReference type="PANTHER" id="PTHR23170:SF3">
    <property type="entry name" value="LEUCINE-RICH REPEAT-CONTAINING PROTEIN 45"/>
    <property type="match status" value="1"/>
</dbReference>
<reference evidence="5 6" key="1">
    <citation type="submission" date="2024-04" db="EMBL/GenBank/DDBJ databases">
        <authorList>
            <person name="Rising A."/>
            <person name="Reimegard J."/>
            <person name="Sonavane S."/>
            <person name="Akerstrom W."/>
            <person name="Nylinder S."/>
            <person name="Hedman E."/>
            <person name="Kallberg Y."/>
        </authorList>
    </citation>
    <scope>NUCLEOTIDE SEQUENCE [LARGE SCALE GENOMIC DNA]</scope>
</reference>
<proteinExistence type="predicted"/>
<protein>
    <submittedName>
        <fullName evidence="5">Uncharacterized protein</fullName>
    </submittedName>
</protein>
<dbReference type="EMBL" id="CAXIEN010000200">
    <property type="protein sequence ID" value="CAL1286192.1"/>
    <property type="molecule type" value="Genomic_DNA"/>
</dbReference>
<keyword evidence="6" id="KW-1185">Reference proteome</keyword>
<dbReference type="Proteomes" id="UP001497382">
    <property type="component" value="Unassembled WGS sequence"/>
</dbReference>
<keyword evidence="2" id="KW-0963">Cytoplasm</keyword>
<evidence type="ECO:0000256" key="3">
    <source>
        <dbReference type="ARBA" id="ARBA00023054"/>
    </source>
</evidence>
<dbReference type="SUPFAM" id="SSF52047">
    <property type="entry name" value="RNI-like"/>
    <property type="match status" value="1"/>
</dbReference>
<comment type="subcellular location">
    <subcellularLocation>
        <location evidence="1">Cytoplasm</location>
        <location evidence="1">Cytoskeleton</location>
        <location evidence="1">Microtubule organizing center</location>
        <location evidence="1">Centrosome</location>
    </subcellularLocation>
</comment>
<dbReference type="InterPro" id="IPR032675">
    <property type="entry name" value="LRR_dom_sf"/>
</dbReference>
<evidence type="ECO:0000256" key="1">
    <source>
        <dbReference type="ARBA" id="ARBA00004300"/>
    </source>
</evidence>
<gene>
    <name evidence="5" type="ORF">LARSCL_LOCUS14110</name>
</gene>
<dbReference type="AlphaFoldDB" id="A0AAV2AQH6"/>
<evidence type="ECO:0000256" key="2">
    <source>
        <dbReference type="ARBA" id="ARBA00022490"/>
    </source>
</evidence>
<keyword evidence="3" id="KW-0175">Coiled coil</keyword>
<evidence type="ECO:0000313" key="5">
    <source>
        <dbReference type="EMBL" id="CAL1286192.1"/>
    </source>
</evidence>
<keyword evidence="4" id="KW-0206">Cytoskeleton</keyword>
<evidence type="ECO:0000256" key="4">
    <source>
        <dbReference type="ARBA" id="ARBA00023212"/>
    </source>
</evidence>
<name>A0AAV2AQH6_9ARAC</name>
<dbReference type="PANTHER" id="PTHR23170">
    <property type="entry name" value="NY-REN-58 ANTIGEN"/>
    <property type="match status" value="1"/>
</dbReference>
<accession>A0AAV2AQH6</accession>
<dbReference type="InterPro" id="IPR052116">
    <property type="entry name" value="Centro_Cilium_Assembly"/>
</dbReference>
<comment type="caution">
    <text evidence="5">The sequence shown here is derived from an EMBL/GenBank/DDBJ whole genome shotgun (WGS) entry which is preliminary data.</text>
</comment>
<organism evidence="5 6">
    <name type="scientific">Larinioides sclopetarius</name>
    <dbReference type="NCBI Taxonomy" id="280406"/>
    <lineage>
        <taxon>Eukaryota</taxon>
        <taxon>Metazoa</taxon>
        <taxon>Ecdysozoa</taxon>
        <taxon>Arthropoda</taxon>
        <taxon>Chelicerata</taxon>
        <taxon>Arachnida</taxon>
        <taxon>Araneae</taxon>
        <taxon>Araneomorphae</taxon>
        <taxon>Entelegynae</taxon>
        <taxon>Araneoidea</taxon>
        <taxon>Araneidae</taxon>
        <taxon>Larinioides</taxon>
    </lineage>
</organism>
<dbReference type="Gene3D" id="3.80.10.10">
    <property type="entry name" value="Ribonuclease Inhibitor"/>
    <property type="match status" value="1"/>
</dbReference>
<evidence type="ECO:0000313" key="6">
    <source>
        <dbReference type="Proteomes" id="UP001497382"/>
    </source>
</evidence>